<evidence type="ECO:0000256" key="6">
    <source>
        <dbReference type="SAM" id="MobiDB-lite"/>
    </source>
</evidence>
<feature type="region of interest" description="Disordered" evidence="6">
    <location>
        <begin position="146"/>
        <end position="195"/>
    </location>
</feature>
<feature type="region of interest" description="Disordered" evidence="6">
    <location>
        <begin position="1"/>
        <end position="68"/>
    </location>
</feature>
<dbReference type="GO" id="GO:0031122">
    <property type="term" value="P:cytoplasmic microtubule organization"/>
    <property type="evidence" value="ECO:0007669"/>
    <property type="project" value="TreeGrafter"/>
</dbReference>
<feature type="compositionally biased region" description="Basic and acidic residues" evidence="6">
    <location>
        <begin position="1"/>
        <end position="11"/>
    </location>
</feature>
<dbReference type="Proteomes" id="UP000237144">
    <property type="component" value="Unassembled WGS sequence"/>
</dbReference>
<dbReference type="STRING" id="741276.A0A2S5BD78"/>
<feature type="compositionally biased region" description="Acidic residues" evidence="6">
    <location>
        <begin position="169"/>
        <end position="191"/>
    </location>
</feature>
<dbReference type="GO" id="GO:0000278">
    <property type="term" value="P:mitotic cell cycle"/>
    <property type="evidence" value="ECO:0007669"/>
    <property type="project" value="TreeGrafter"/>
</dbReference>
<dbReference type="GO" id="GO:0000930">
    <property type="term" value="C:gamma-tubulin complex"/>
    <property type="evidence" value="ECO:0007669"/>
    <property type="project" value="TreeGrafter"/>
</dbReference>
<keyword evidence="4 5" id="KW-0206">Cytoskeleton</keyword>
<dbReference type="Gene3D" id="1.20.120.1900">
    <property type="entry name" value="Gamma-tubulin complex, C-terminal domain"/>
    <property type="match status" value="1"/>
</dbReference>
<evidence type="ECO:0000256" key="1">
    <source>
        <dbReference type="ARBA" id="ARBA00010337"/>
    </source>
</evidence>
<evidence type="ECO:0000256" key="4">
    <source>
        <dbReference type="ARBA" id="ARBA00023212"/>
    </source>
</evidence>
<dbReference type="GO" id="GO:0044732">
    <property type="term" value="C:mitotic spindle pole body"/>
    <property type="evidence" value="ECO:0007669"/>
    <property type="project" value="TreeGrafter"/>
</dbReference>
<dbReference type="GO" id="GO:0051321">
    <property type="term" value="P:meiotic cell cycle"/>
    <property type="evidence" value="ECO:0007669"/>
    <property type="project" value="TreeGrafter"/>
</dbReference>
<dbReference type="Pfam" id="PF04130">
    <property type="entry name" value="GCP_C_terminal"/>
    <property type="match status" value="1"/>
</dbReference>
<evidence type="ECO:0000259" key="7">
    <source>
        <dbReference type="Pfam" id="PF04130"/>
    </source>
</evidence>
<feature type="compositionally biased region" description="Low complexity" evidence="6">
    <location>
        <begin position="23"/>
        <end position="48"/>
    </location>
</feature>
<organism evidence="9 10">
    <name type="scientific">Rhodotorula taiwanensis</name>
    <dbReference type="NCBI Taxonomy" id="741276"/>
    <lineage>
        <taxon>Eukaryota</taxon>
        <taxon>Fungi</taxon>
        <taxon>Dikarya</taxon>
        <taxon>Basidiomycota</taxon>
        <taxon>Pucciniomycotina</taxon>
        <taxon>Microbotryomycetes</taxon>
        <taxon>Sporidiobolales</taxon>
        <taxon>Sporidiobolaceae</taxon>
        <taxon>Rhodotorula</taxon>
    </lineage>
</organism>
<feature type="compositionally biased region" description="Basic and acidic residues" evidence="6">
    <location>
        <begin position="727"/>
        <end position="742"/>
    </location>
</feature>
<comment type="similarity">
    <text evidence="1 5">Belongs to the TUBGCP family.</text>
</comment>
<dbReference type="GO" id="GO:0051225">
    <property type="term" value="P:spindle assembly"/>
    <property type="evidence" value="ECO:0007669"/>
    <property type="project" value="TreeGrafter"/>
</dbReference>
<feature type="domain" description="Gamma tubulin complex component C-terminal" evidence="7">
    <location>
        <begin position="624"/>
        <end position="973"/>
    </location>
</feature>
<dbReference type="InterPro" id="IPR042241">
    <property type="entry name" value="GCP_C_sf"/>
</dbReference>
<dbReference type="PANTHER" id="PTHR19302:SF13">
    <property type="entry name" value="GAMMA-TUBULIN COMPLEX COMPONENT 2"/>
    <property type="match status" value="1"/>
</dbReference>
<evidence type="ECO:0000256" key="2">
    <source>
        <dbReference type="ARBA" id="ARBA00022490"/>
    </source>
</evidence>
<dbReference type="GO" id="GO:0007020">
    <property type="term" value="P:microtubule nucleation"/>
    <property type="evidence" value="ECO:0007669"/>
    <property type="project" value="InterPro"/>
</dbReference>
<evidence type="ECO:0000256" key="3">
    <source>
        <dbReference type="ARBA" id="ARBA00022701"/>
    </source>
</evidence>
<reference evidence="9 10" key="1">
    <citation type="journal article" date="2018" name="Front. Microbiol.">
        <title>Prospects for Fungal Bioremediation of Acidic Radioactive Waste Sites: Characterization and Genome Sequence of Rhodotorula taiwanensis MD1149.</title>
        <authorList>
            <person name="Tkavc R."/>
            <person name="Matrosova V.Y."/>
            <person name="Grichenko O.E."/>
            <person name="Gostincar C."/>
            <person name="Volpe R.P."/>
            <person name="Klimenkova P."/>
            <person name="Gaidamakova E.K."/>
            <person name="Zhou C.E."/>
            <person name="Stewart B.J."/>
            <person name="Lyman M.G."/>
            <person name="Malfatti S.A."/>
            <person name="Rubinfeld B."/>
            <person name="Courtot M."/>
            <person name="Singh J."/>
            <person name="Dalgard C.L."/>
            <person name="Hamilton T."/>
            <person name="Frey K.G."/>
            <person name="Gunde-Cimerman N."/>
            <person name="Dugan L."/>
            <person name="Daly M.J."/>
        </authorList>
    </citation>
    <scope>NUCLEOTIDE SEQUENCE [LARGE SCALE GENOMIC DNA]</scope>
    <source>
        <strain evidence="9 10">MD1149</strain>
    </source>
</reference>
<keyword evidence="2 5" id="KW-0963">Cytoplasm</keyword>
<keyword evidence="10" id="KW-1185">Reference proteome</keyword>
<feature type="region of interest" description="Disordered" evidence="6">
    <location>
        <begin position="722"/>
        <end position="742"/>
    </location>
</feature>
<accession>A0A2S5BD78</accession>
<dbReference type="InterPro" id="IPR007259">
    <property type="entry name" value="GCP"/>
</dbReference>
<dbReference type="PANTHER" id="PTHR19302">
    <property type="entry name" value="GAMMA TUBULIN COMPLEX PROTEIN"/>
    <property type="match status" value="1"/>
</dbReference>
<proteinExistence type="inferred from homology"/>
<name>A0A2S5BD78_9BASI</name>
<protein>
    <recommendedName>
        <fullName evidence="5">Spindle pole body component</fullName>
    </recommendedName>
</protein>
<comment type="subcellular location">
    <subcellularLocation>
        <location evidence="5">Cytoplasm</location>
        <location evidence="5">Cytoskeleton</location>
        <location evidence="5">Microtubule organizing center</location>
    </subcellularLocation>
</comment>
<dbReference type="GO" id="GO:0043015">
    <property type="term" value="F:gamma-tubulin binding"/>
    <property type="evidence" value="ECO:0007669"/>
    <property type="project" value="InterPro"/>
</dbReference>
<gene>
    <name evidence="9" type="ORF">BMF94_2211</name>
</gene>
<dbReference type="GO" id="GO:0000922">
    <property type="term" value="C:spindle pole"/>
    <property type="evidence" value="ECO:0007669"/>
    <property type="project" value="InterPro"/>
</dbReference>
<dbReference type="InterPro" id="IPR040457">
    <property type="entry name" value="GCP_C"/>
</dbReference>
<dbReference type="Pfam" id="PF17681">
    <property type="entry name" value="GCP_N_terminal"/>
    <property type="match status" value="1"/>
</dbReference>
<comment type="caution">
    <text evidence="9">The sequence shown here is derived from an EMBL/GenBank/DDBJ whole genome shotgun (WGS) entry which is preliminary data.</text>
</comment>
<evidence type="ECO:0000313" key="10">
    <source>
        <dbReference type="Proteomes" id="UP000237144"/>
    </source>
</evidence>
<dbReference type="GO" id="GO:0005874">
    <property type="term" value="C:microtubule"/>
    <property type="evidence" value="ECO:0007669"/>
    <property type="project" value="UniProtKB-KW"/>
</dbReference>
<dbReference type="AlphaFoldDB" id="A0A2S5BD78"/>
<keyword evidence="3 5" id="KW-0493">Microtubule</keyword>
<feature type="domain" description="Gamma tubulin complex component protein N-terminal" evidence="8">
    <location>
        <begin position="226"/>
        <end position="621"/>
    </location>
</feature>
<dbReference type="GO" id="GO:0051011">
    <property type="term" value="F:microtubule minus-end binding"/>
    <property type="evidence" value="ECO:0007669"/>
    <property type="project" value="TreeGrafter"/>
</dbReference>
<dbReference type="OrthoDB" id="2192946at2759"/>
<dbReference type="InterPro" id="IPR041470">
    <property type="entry name" value="GCP_N"/>
</dbReference>
<evidence type="ECO:0000256" key="5">
    <source>
        <dbReference type="RuleBase" id="RU363050"/>
    </source>
</evidence>
<evidence type="ECO:0000313" key="9">
    <source>
        <dbReference type="EMBL" id="POY74735.1"/>
    </source>
</evidence>
<evidence type="ECO:0000259" key="8">
    <source>
        <dbReference type="Pfam" id="PF17681"/>
    </source>
</evidence>
<dbReference type="EMBL" id="PJQD01000022">
    <property type="protein sequence ID" value="POY74735.1"/>
    <property type="molecule type" value="Genomic_DNA"/>
</dbReference>
<sequence>MSERVRTDSRVSQRPSRPGSALSSASQGSRPARPASAATTAYSTSTALQPPPPLHPKTPKPSAARYGGLAEKELQKLQSSIRAATKTGAAAGGLNAKLRQTRPSLVREVDERDEQAGAFIADASFSRAPLNSRVPPVSPHRLAAKRLAQPRASVASTGTRPPPRRSVPDAEEDEDDIPDSGSVIEEEEVDEETRIKREKQRRKQLGLEKEPLIGLNAELQEALISEDLLFVLTGIEGRYIEFDPSYTPQDDYERLQGAHFVIDPQLDPRIASLVARFLPLATYYTAITAFIEEYSLLEHGTVNHALCAAIRDMLTDYLVLIARLEEQFNYSSSFTLQRFWLLVHPALNTLALVYDLVNEIVELSIPSPEDDDDDEAKEDDDSDDGFGAGLGDMLAELKAATAAAKPASESKTAPWRLGPSLGGETLFLLSNLLTRTAGNPAAHSLYSHLLLRASQPYARILLGWISTGRLEDRWDEFCVREQGGFSTGTLDADYTDEYWERRYTLRNRSTTASAAASSAAAMGKAPVRSFSLDDRPRERGLAGGAVIPSFLEPWEDMILLAGKYLNVIRECGIEVEVPLDAGSGGEDEDGLVDMQDESFYKRIEAAYTYANKTLLKLLLEEEHLLSRLETIKQCFFINHGDVFTHFLDMAKQELNRKKKRIVQERLQTQLDLALLRSTPSGGQGQAGSDGFKDDLRIVFENVTVADWLLKVVNQTGALVGPDGAPVDMHDSGKRSGDKQAKDAPEPIGWDVFNLDYSVKFPLSLVLSRKSITYYQMIFRHLLRLRQLERIFQDTWTEHLKTPSWRNRSPYPELQSWKGRVFALRARMYDFIQQMFDFAVSEVLEVRWGELRKKLERCETVDQLLKDHDNFLNTCTNECLLTNEKLLELFHQKLFNTCYVFANYTTSFTRIVVQTEAQANGDWARLGGKFKEHWDFLSRFEKHFDHFIAMALNHLELHAARENSRILPLMVRLSSLKGKAAL</sequence>